<comment type="catalytic activity">
    <reaction evidence="12">
        <text>[(1-&gt;4)-N-acetyl-beta-D-glucosaminyl](n) + UDP-N-acetyl-alpha-D-glucosamine = [(1-&gt;4)-N-acetyl-beta-D-glucosaminyl](n+1) + UDP + H(+)</text>
        <dbReference type="Rhea" id="RHEA:16637"/>
        <dbReference type="Rhea" id="RHEA-COMP:9593"/>
        <dbReference type="Rhea" id="RHEA-COMP:9595"/>
        <dbReference type="ChEBI" id="CHEBI:15378"/>
        <dbReference type="ChEBI" id="CHEBI:17029"/>
        <dbReference type="ChEBI" id="CHEBI:57705"/>
        <dbReference type="ChEBI" id="CHEBI:58223"/>
        <dbReference type="EC" id="2.4.1.16"/>
    </reaction>
</comment>
<evidence type="ECO:0000256" key="11">
    <source>
        <dbReference type="ARBA" id="ARBA00046329"/>
    </source>
</evidence>
<dbReference type="PANTHER" id="PTHR22914">
    <property type="entry name" value="CHITIN SYNTHASE"/>
    <property type="match status" value="1"/>
</dbReference>
<dbReference type="InterPro" id="IPR004835">
    <property type="entry name" value="Chitin_synth"/>
</dbReference>
<keyword evidence="9 13" id="KW-0472">Membrane</keyword>
<keyword evidence="6 13" id="KW-0812">Transmembrane</keyword>
<evidence type="ECO:0000256" key="9">
    <source>
        <dbReference type="ARBA" id="ARBA00023136"/>
    </source>
</evidence>
<keyword evidence="7 13" id="KW-1133">Transmembrane helix</keyword>
<evidence type="ECO:0000259" key="14">
    <source>
        <dbReference type="Pfam" id="PF23000"/>
    </source>
</evidence>
<reference evidence="16" key="2">
    <citation type="submission" date="2016-04" db="UniProtKB">
        <authorList>
            <consortium name="WormBaseParasite"/>
        </authorList>
    </citation>
    <scope>IDENTIFICATION</scope>
</reference>
<protein>
    <recommendedName>
        <fullName evidence="2">chitin synthase</fullName>
        <ecNumber evidence="2">2.4.1.16</ecNumber>
    </recommendedName>
</protein>
<feature type="transmembrane region" description="Helical" evidence="13">
    <location>
        <begin position="188"/>
        <end position="209"/>
    </location>
</feature>
<feature type="transmembrane region" description="Helical" evidence="13">
    <location>
        <begin position="1117"/>
        <end position="1138"/>
    </location>
</feature>
<evidence type="ECO:0000256" key="7">
    <source>
        <dbReference type="ARBA" id="ARBA00022989"/>
    </source>
</evidence>
<feature type="transmembrane region" description="Helical" evidence="13">
    <location>
        <begin position="131"/>
        <end position="153"/>
    </location>
</feature>
<dbReference type="WBParaSite" id="ACAC_0000063601-mRNA-1">
    <property type="protein sequence ID" value="ACAC_0000063601-mRNA-1"/>
    <property type="gene ID" value="ACAC_0000063601"/>
</dbReference>
<evidence type="ECO:0000256" key="12">
    <source>
        <dbReference type="ARBA" id="ARBA00048014"/>
    </source>
</evidence>
<evidence type="ECO:0000256" key="3">
    <source>
        <dbReference type="ARBA" id="ARBA00022475"/>
    </source>
</evidence>
<evidence type="ECO:0000313" key="16">
    <source>
        <dbReference type="WBParaSite" id="ACAC_0000063601-mRNA-1"/>
    </source>
</evidence>
<keyword evidence="8" id="KW-0175">Coiled coil</keyword>
<dbReference type="GO" id="GO:0004100">
    <property type="term" value="F:chitin synthase activity"/>
    <property type="evidence" value="ECO:0007669"/>
    <property type="project" value="UniProtKB-EC"/>
</dbReference>
<evidence type="ECO:0000256" key="6">
    <source>
        <dbReference type="ARBA" id="ARBA00022692"/>
    </source>
</evidence>
<evidence type="ECO:0000256" key="5">
    <source>
        <dbReference type="ARBA" id="ARBA00022679"/>
    </source>
</evidence>
<dbReference type="Pfam" id="PF03142">
    <property type="entry name" value="Chitin_synth_2"/>
    <property type="match status" value="1"/>
</dbReference>
<evidence type="ECO:0000256" key="8">
    <source>
        <dbReference type="ARBA" id="ARBA00023054"/>
    </source>
</evidence>
<dbReference type="EC" id="2.4.1.16" evidence="2"/>
<dbReference type="CDD" id="cd04190">
    <property type="entry name" value="Chitin_synth_C"/>
    <property type="match status" value="1"/>
</dbReference>
<dbReference type="Pfam" id="PF23000">
    <property type="entry name" value="ChitinSynthase_IV_N"/>
    <property type="match status" value="1"/>
</dbReference>
<dbReference type="AlphaFoldDB" id="A0A158P661"/>
<dbReference type="GO" id="GO:0005886">
    <property type="term" value="C:plasma membrane"/>
    <property type="evidence" value="ECO:0007669"/>
    <property type="project" value="UniProtKB-SubCell"/>
</dbReference>
<dbReference type="SUPFAM" id="SSF53448">
    <property type="entry name" value="Nucleotide-diphospho-sugar transferases"/>
    <property type="match status" value="1"/>
</dbReference>
<keyword evidence="10" id="KW-0325">Glycoprotein</keyword>
<organism evidence="15 16">
    <name type="scientific">Angiostrongylus cantonensis</name>
    <name type="common">Rat lungworm</name>
    <dbReference type="NCBI Taxonomy" id="6313"/>
    <lineage>
        <taxon>Eukaryota</taxon>
        <taxon>Metazoa</taxon>
        <taxon>Ecdysozoa</taxon>
        <taxon>Nematoda</taxon>
        <taxon>Chromadorea</taxon>
        <taxon>Rhabditida</taxon>
        <taxon>Rhabditina</taxon>
        <taxon>Rhabditomorpha</taxon>
        <taxon>Strongyloidea</taxon>
        <taxon>Metastrongylidae</taxon>
        <taxon>Angiostrongylus</taxon>
    </lineage>
</organism>
<evidence type="ECO:0000256" key="4">
    <source>
        <dbReference type="ARBA" id="ARBA00022676"/>
    </source>
</evidence>
<dbReference type="InterPro" id="IPR029044">
    <property type="entry name" value="Nucleotide-diphossugar_trans"/>
</dbReference>
<feature type="transmembrane region" description="Helical" evidence="13">
    <location>
        <begin position="916"/>
        <end position="935"/>
    </location>
</feature>
<proteinExistence type="inferred from homology"/>
<dbReference type="Proteomes" id="UP000035642">
    <property type="component" value="Unassembled WGS sequence"/>
</dbReference>
<evidence type="ECO:0000256" key="2">
    <source>
        <dbReference type="ARBA" id="ARBA00012543"/>
    </source>
</evidence>
<dbReference type="STRING" id="6313.A0A158P661"/>
<feature type="transmembrane region" description="Helical" evidence="13">
    <location>
        <begin position="1058"/>
        <end position="1076"/>
    </location>
</feature>
<comment type="similarity">
    <text evidence="11">Belongs to the chitin synthase family. Class IV subfamily.</text>
</comment>
<feature type="transmembrane region" description="Helical" evidence="13">
    <location>
        <begin position="216"/>
        <end position="237"/>
    </location>
</feature>
<keyword evidence="15" id="KW-1185">Reference proteome</keyword>
<comment type="subcellular location">
    <subcellularLocation>
        <location evidence="1">Cell membrane</location>
        <topology evidence="1">Multi-pass membrane protein</topology>
    </subcellularLocation>
</comment>
<keyword evidence="5" id="KW-0808">Transferase</keyword>
<feature type="transmembrane region" description="Helical" evidence="13">
    <location>
        <begin position="314"/>
        <end position="331"/>
    </location>
</feature>
<feature type="transmembrane region" description="Helical" evidence="13">
    <location>
        <begin position="942"/>
        <end position="965"/>
    </location>
</feature>
<sequence length="1228" mass="139975">MSSGEDDYRWNAFRSHKRATTEKSSLTPWMITSLQVTRLVLFLVCNIFLTVGSVISKLYVLVLATNLSDNGSTRDTFGRQCVKIHVQRTPNVVVATYLGLLFIQTIPDAITFITSLMCFYNGDKAGRIRIYVSIVVLETLRAFGLSLLVFTVFPQLDLYRCLYLCACFPVITALQRLLSTVSRTFKPVLTVFTLPHLVLFLVFLSCTYLEVHEALMCILQGTWVLPLSLLTISTGFWESWVSTQHSGTTLQGLYQVKYGLRKLNVSTKLMVAICRTSVVLAVMIHTSRGQVVVEITMLAFYSLLTKIFHTELFFRRLLTASLGLVLLNVSLRGCARFLSAIGMRAFSLLHPVTVLPVVGYVIVSFTCNQKICEISEFLSRVGLRWSCDRWGTTLPFDDWYICMVWLLIGAYRGYNFAKQNSCDNCDEIVESMPPVYNGFSIEQSLVVFYNSLNKSVNRFRESISDYSRWILIVDRTLTLYICATMWHETATEMAQMLQSILKLDEEHARRLSTKQADQLRFRLEAHIFFDDSWEDQTERGVTKRMPNDFFRTFFETLGGLTGGNTDEPGSRMSRILLNTPYGGRLVVRLPAGALLFVHLKDKKLIRHKKRWSQVMYMYYLLGHRIMDSPLSIEDRQQMADNTFVLAIDGDSKFQPEAVMRLMNRMKTKSDIGCACGRIHPIGSGLMVWYQKFEYAIGHWFQKAAEHVFGCVLCAPGCFSLFRASALMDDNIMHKYTKTAQEPRHFVQYDQGEDRWLSTLMLKQGYRIEYVAASDAETYAPEGFEEFFNQRRRWTPSSIANTVDLLADYKRASANNHSISMSYIAYQFMVVFFSMLAPAIIFTMLVFAQVSAFGVDSTKVMIYNGIPVSLFIVVCFTTESNVQLLHAKLMSVAYAFVMLAVLIATLSQIVLETVVSPASMFIVSMVLIFFVAACLHPKEFTNIIYGTVFFLMIPSTYVFLTLYSLINLNVINWGTREAVAKATGKVLLTNSFQGRDDVNRRTMVTSHRRKSMICERGRLKGAEEEFWSQLIHTYLKPIESTPQQQSAIADGLISLRNSVAFAIIFVNALLVLAIYLIQKHKNVLSIHWTPYHGFKWTKMNELTGQFEETKDPLRIDPLGMGIVVFLFGILIVQSAGMLIHRLNTMIGTFQEIDQLHDFVPVLKLKKTDDERILTAARQMIDTTSYAQSHAADGYTRHRELDVDSDVVLYKLQRARLTKCMQRAEAKKSM</sequence>
<dbReference type="FunFam" id="3.90.550.10:FF:000139">
    <property type="entry name" value="Chitin synthase 8"/>
    <property type="match status" value="1"/>
</dbReference>
<feature type="transmembrane region" description="Helical" evidence="13">
    <location>
        <begin position="39"/>
        <end position="62"/>
    </location>
</feature>
<feature type="transmembrane region" description="Helical" evidence="13">
    <location>
        <begin position="97"/>
        <end position="119"/>
    </location>
</feature>
<feature type="transmembrane region" description="Helical" evidence="13">
    <location>
        <begin position="859"/>
        <end position="876"/>
    </location>
</feature>
<feature type="transmembrane region" description="Helical" evidence="13">
    <location>
        <begin position="822"/>
        <end position="847"/>
    </location>
</feature>
<feature type="transmembrane region" description="Helical" evidence="13">
    <location>
        <begin position="343"/>
        <end position="363"/>
    </location>
</feature>
<dbReference type="PANTHER" id="PTHR22914:SF12">
    <property type="entry name" value="CHITIN SYNTHASE CHS-1"/>
    <property type="match status" value="1"/>
</dbReference>
<evidence type="ECO:0000256" key="10">
    <source>
        <dbReference type="ARBA" id="ARBA00023180"/>
    </source>
</evidence>
<dbReference type="GO" id="GO:0006031">
    <property type="term" value="P:chitin biosynthetic process"/>
    <property type="evidence" value="ECO:0007669"/>
    <property type="project" value="TreeGrafter"/>
</dbReference>
<evidence type="ECO:0000313" key="15">
    <source>
        <dbReference type="Proteomes" id="UP000035642"/>
    </source>
</evidence>
<reference evidence="15" key="1">
    <citation type="submission" date="2012-09" db="EMBL/GenBank/DDBJ databases">
        <authorList>
            <person name="Martin A.A."/>
        </authorList>
    </citation>
    <scope>NUCLEOTIDE SEQUENCE</scope>
</reference>
<feature type="domain" description="Chitin synthase chs-1/2 N-terminal putative transporter" evidence="14">
    <location>
        <begin position="27"/>
        <end position="413"/>
    </location>
</feature>
<keyword evidence="3" id="KW-1003">Cell membrane</keyword>
<evidence type="ECO:0000256" key="13">
    <source>
        <dbReference type="SAM" id="Phobius"/>
    </source>
</evidence>
<name>A0A158P661_ANGCA</name>
<evidence type="ECO:0000256" key="1">
    <source>
        <dbReference type="ARBA" id="ARBA00004651"/>
    </source>
</evidence>
<feature type="transmembrane region" description="Helical" evidence="13">
    <location>
        <begin position="888"/>
        <end position="910"/>
    </location>
</feature>
<accession>A0A158P661</accession>
<dbReference type="InterPro" id="IPR055120">
    <property type="entry name" value="Chs-1/2_IV_N"/>
</dbReference>
<keyword evidence="4" id="KW-0328">Glycosyltransferase</keyword>